<feature type="domain" description="Transposase IS200-like" evidence="1">
    <location>
        <begin position="82"/>
        <end position="119"/>
    </location>
</feature>
<dbReference type="InterPro" id="IPR002686">
    <property type="entry name" value="Transposase_17"/>
</dbReference>
<proteinExistence type="predicted"/>
<dbReference type="EMBL" id="CP013970">
    <property type="protein sequence ID" value="AXF76916.1"/>
    <property type="molecule type" value="Genomic_DNA"/>
</dbReference>
<organism evidence="2 3">
    <name type="scientific">Erwinia tracheiphila</name>
    <dbReference type="NCBI Taxonomy" id="65700"/>
    <lineage>
        <taxon>Bacteria</taxon>
        <taxon>Pseudomonadati</taxon>
        <taxon>Pseudomonadota</taxon>
        <taxon>Gammaproteobacteria</taxon>
        <taxon>Enterobacterales</taxon>
        <taxon>Erwiniaceae</taxon>
        <taxon>Erwinia</taxon>
    </lineage>
</organism>
<dbReference type="SUPFAM" id="SSF143422">
    <property type="entry name" value="Transposase IS200-like"/>
    <property type="match status" value="1"/>
</dbReference>
<dbReference type="Pfam" id="PF01797">
    <property type="entry name" value="Y1_Tnp"/>
    <property type="match status" value="1"/>
</dbReference>
<dbReference type="GO" id="GO:0006313">
    <property type="term" value="P:DNA transposition"/>
    <property type="evidence" value="ECO:0007669"/>
    <property type="project" value="InterPro"/>
</dbReference>
<evidence type="ECO:0000313" key="3">
    <source>
        <dbReference type="Proteomes" id="UP000264980"/>
    </source>
</evidence>
<dbReference type="Proteomes" id="UP000264980">
    <property type="component" value="Chromosome"/>
</dbReference>
<sequence length="120" mass="14286">MTMPKFNTERLWLKSPIAEDAVQRQKLYPRWKVVRYMAASVPWPFPDHSAESYVNNVSLPDMAKRIAWLWTIRCRKTPDDLMGIDKDYIHYLIQTVPTYSVKKIVNIIKRLTARDIFKRC</sequence>
<evidence type="ECO:0000313" key="2">
    <source>
        <dbReference type="EMBL" id="AXF76916.1"/>
    </source>
</evidence>
<protein>
    <recommendedName>
        <fullName evidence="1">Transposase IS200-like domain-containing protein</fullName>
    </recommendedName>
</protein>
<dbReference type="Gene3D" id="3.30.70.1290">
    <property type="entry name" value="Transposase IS200-like"/>
    <property type="match status" value="1"/>
</dbReference>
<dbReference type="GO" id="GO:0004803">
    <property type="term" value="F:transposase activity"/>
    <property type="evidence" value="ECO:0007669"/>
    <property type="project" value="InterPro"/>
</dbReference>
<name>A0A345CTZ9_9GAMM</name>
<dbReference type="AlphaFoldDB" id="A0A345CTZ9"/>
<gene>
    <name evidence="2" type="ORF">AV903_14075</name>
</gene>
<dbReference type="InterPro" id="IPR036515">
    <property type="entry name" value="Transposase_17_sf"/>
</dbReference>
<accession>A0A345CTZ9</accession>
<reference evidence="2 3" key="1">
    <citation type="submission" date="2016-01" db="EMBL/GenBank/DDBJ databases">
        <authorList>
            <person name="Oliw E.H."/>
        </authorList>
    </citation>
    <scope>NUCLEOTIDE SEQUENCE [LARGE SCALE GENOMIC DNA]</scope>
    <source>
        <strain evidence="2 3">MDcuke</strain>
    </source>
</reference>
<dbReference type="GO" id="GO:0003677">
    <property type="term" value="F:DNA binding"/>
    <property type="evidence" value="ECO:0007669"/>
    <property type="project" value="InterPro"/>
</dbReference>
<evidence type="ECO:0000259" key="1">
    <source>
        <dbReference type="Pfam" id="PF01797"/>
    </source>
</evidence>